<dbReference type="RefSeq" id="WP_089919190.1">
    <property type="nucleotide sequence ID" value="NZ_FOFV01000009.1"/>
</dbReference>
<keyword evidence="2" id="KW-0560">Oxidoreductase</keyword>
<dbReference type="InterPro" id="IPR004360">
    <property type="entry name" value="Glyas_Fos-R_dOase_dom"/>
</dbReference>
<organism evidence="2 3">
    <name type="scientific">Lentzea albida</name>
    <dbReference type="NCBI Taxonomy" id="65499"/>
    <lineage>
        <taxon>Bacteria</taxon>
        <taxon>Bacillati</taxon>
        <taxon>Actinomycetota</taxon>
        <taxon>Actinomycetes</taxon>
        <taxon>Pseudonocardiales</taxon>
        <taxon>Pseudonocardiaceae</taxon>
        <taxon>Lentzea</taxon>
    </lineage>
</organism>
<dbReference type="Proteomes" id="UP000199503">
    <property type="component" value="Unassembled WGS sequence"/>
</dbReference>
<feature type="domain" description="VOC" evidence="1">
    <location>
        <begin position="4"/>
        <end position="121"/>
    </location>
</feature>
<evidence type="ECO:0000313" key="2">
    <source>
        <dbReference type="EMBL" id="SER45225.1"/>
    </source>
</evidence>
<dbReference type="AlphaFoldDB" id="A0A1H9PBF2"/>
<dbReference type="InterPro" id="IPR029068">
    <property type="entry name" value="Glyas_Bleomycin-R_OHBP_Dase"/>
</dbReference>
<dbReference type="SUPFAM" id="SSF54593">
    <property type="entry name" value="Glyoxalase/Bleomycin resistance protein/Dihydroxybiphenyl dioxygenase"/>
    <property type="match status" value="1"/>
</dbReference>
<dbReference type="PROSITE" id="PS51819">
    <property type="entry name" value="VOC"/>
    <property type="match status" value="1"/>
</dbReference>
<gene>
    <name evidence="2" type="ORF">SAMN04488000_10915</name>
</gene>
<dbReference type="Gene3D" id="3.10.180.10">
    <property type="entry name" value="2,3-Dihydroxybiphenyl 1,2-Dioxygenase, domain 1"/>
    <property type="match status" value="1"/>
</dbReference>
<sequence>MPVQLNHTIVHSTDQERSARFLTGLLGLPEPVRFGPFLVVEVANGVSLDYATVAGPIAEQHYAFLVTEDEFDQIFGRIQEQRIEYWADPFHSRPGEINRNDGGRGVYWQDPDGHNLEIITRPYGSGA</sequence>
<dbReference type="STRING" id="65499.SAMN04488000_10915"/>
<evidence type="ECO:0000259" key="1">
    <source>
        <dbReference type="PROSITE" id="PS51819"/>
    </source>
</evidence>
<accession>A0A1H9PBF2</accession>
<evidence type="ECO:0000313" key="3">
    <source>
        <dbReference type="Proteomes" id="UP000199503"/>
    </source>
</evidence>
<dbReference type="Pfam" id="PF00903">
    <property type="entry name" value="Glyoxalase"/>
    <property type="match status" value="1"/>
</dbReference>
<protein>
    <submittedName>
        <fullName evidence="2">Catechol 2,3-dioxygenase</fullName>
    </submittedName>
</protein>
<keyword evidence="3" id="KW-1185">Reference proteome</keyword>
<dbReference type="GO" id="GO:0051213">
    <property type="term" value="F:dioxygenase activity"/>
    <property type="evidence" value="ECO:0007669"/>
    <property type="project" value="UniProtKB-KW"/>
</dbReference>
<proteinExistence type="predicted"/>
<dbReference type="CDD" id="cd08351">
    <property type="entry name" value="ChaP_like"/>
    <property type="match status" value="1"/>
</dbReference>
<reference evidence="3" key="1">
    <citation type="submission" date="2016-10" db="EMBL/GenBank/DDBJ databases">
        <authorList>
            <person name="Varghese N."/>
            <person name="Submissions S."/>
        </authorList>
    </citation>
    <scope>NUCLEOTIDE SEQUENCE [LARGE SCALE GENOMIC DNA]</scope>
    <source>
        <strain evidence="3">DSM 44437</strain>
    </source>
</reference>
<name>A0A1H9PBF2_9PSEU</name>
<dbReference type="EMBL" id="FOFV01000009">
    <property type="protein sequence ID" value="SER45225.1"/>
    <property type="molecule type" value="Genomic_DNA"/>
</dbReference>
<keyword evidence="2" id="KW-0223">Dioxygenase</keyword>
<dbReference type="InterPro" id="IPR037523">
    <property type="entry name" value="VOC_core"/>
</dbReference>
<dbReference type="OrthoDB" id="9810341at2"/>